<evidence type="ECO:0000256" key="4">
    <source>
        <dbReference type="ARBA" id="ARBA00022757"/>
    </source>
</evidence>
<keyword evidence="8" id="KW-1015">Disulfide bond</keyword>
<protein>
    <recommendedName>
        <fullName evidence="12">Peptidase S1 domain-containing protein</fullName>
    </recommendedName>
</protein>
<keyword evidence="14" id="KW-1185">Reference proteome</keyword>
<dbReference type="InterPro" id="IPR043504">
    <property type="entry name" value="Peptidase_S1_PA_chymotrypsin"/>
</dbReference>
<dbReference type="AlphaFoldDB" id="A0A9N9RQI7"/>
<feature type="domain" description="Peptidase S1" evidence="12">
    <location>
        <begin position="26"/>
        <end position="256"/>
    </location>
</feature>
<evidence type="ECO:0000256" key="6">
    <source>
        <dbReference type="ARBA" id="ARBA00022825"/>
    </source>
</evidence>
<dbReference type="GO" id="GO:0016485">
    <property type="term" value="P:protein processing"/>
    <property type="evidence" value="ECO:0007669"/>
    <property type="project" value="UniProtKB-ARBA"/>
</dbReference>
<evidence type="ECO:0000256" key="7">
    <source>
        <dbReference type="ARBA" id="ARBA00023145"/>
    </source>
</evidence>
<dbReference type="CDD" id="cd00190">
    <property type="entry name" value="Tryp_SPc"/>
    <property type="match status" value="1"/>
</dbReference>
<dbReference type="InterPro" id="IPR033116">
    <property type="entry name" value="TRYPSIN_SER"/>
</dbReference>
<dbReference type="SUPFAM" id="SSF50494">
    <property type="entry name" value="Trypsin-like serine proteases"/>
    <property type="match status" value="1"/>
</dbReference>
<dbReference type="InterPro" id="IPR018114">
    <property type="entry name" value="TRYPSIN_HIS"/>
</dbReference>
<evidence type="ECO:0000256" key="11">
    <source>
        <dbReference type="SAM" id="SignalP"/>
    </source>
</evidence>
<dbReference type="SMART" id="SM00020">
    <property type="entry name" value="Tryp_SPc"/>
    <property type="match status" value="1"/>
</dbReference>
<dbReference type="PROSITE" id="PS00134">
    <property type="entry name" value="TRYPSIN_HIS"/>
    <property type="match status" value="1"/>
</dbReference>
<keyword evidence="6 10" id="KW-0720">Serine protease</keyword>
<evidence type="ECO:0000256" key="8">
    <source>
        <dbReference type="ARBA" id="ARBA00023157"/>
    </source>
</evidence>
<evidence type="ECO:0000256" key="2">
    <source>
        <dbReference type="ARBA" id="ARBA00022525"/>
    </source>
</evidence>
<dbReference type="PRINTS" id="PR00722">
    <property type="entry name" value="CHYMOTRYPSIN"/>
</dbReference>
<dbReference type="Pfam" id="PF00089">
    <property type="entry name" value="Trypsin"/>
    <property type="match status" value="1"/>
</dbReference>
<keyword evidence="7" id="KW-0865">Zymogen</keyword>
<dbReference type="GO" id="GO:0007586">
    <property type="term" value="P:digestion"/>
    <property type="evidence" value="ECO:0007669"/>
    <property type="project" value="UniProtKB-KW"/>
</dbReference>
<evidence type="ECO:0000256" key="9">
    <source>
        <dbReference type="ARBA" id="ARBA00024195"/>
    </source>
</evidence>
<dbReference type="InterPro" id="IPR001314">
    <property type="entry name" value="Peptidase_S1A"/>
</dbReference>
<keyword evidence="4" id="KW-0222">Digestion</keyword>
<reference evidence="13" key="1">
    <citation type="submission" date="2022-01" db="EMBL/GenBank/DDBJ databases">
        <authorList>
            <person name="King R."/>
        </authorList>
    </citation>
    <scope>NUCLEOTIDE SEQUENCE</scope>
</reference>
<evidence type="ECO:0000313" key="13">
    <source>
        <dbReference type="EMBL" id="CAG9802951.1"/>
    </source>
</evidence>
<evidence type="ECO:0000313" key="14">
    <source>
        <dbReference type="Proteomes" id="UP001153620"/>
    </source>
</evidence>
<keyword evidence="11" id="KW-0732">Signal</keyword>
<dbReference type="Gene3D" id="2.40.10.10">
    <property type="entry name" value="Trypsin-like serine proteases"/>
    <property type="match status" value="1"/>
</dbReference>
<dbReference type="InterPro" id="IPR050430">
    <property type="entry name" value="Peptidase_S1"/>
</dbReference>
<dbReference type="InterPro" id="IPR009003">
    <property type="entry name" value="Peptidase_S1_PA"/>
</dbReference>
<feature type="signal peptide" evidence="11">
    <location>
        <begin position="1"/>
        <end position="19"/>
    </location>
</feature>
<accession>A0A9N9RQI7</accession>
<keyword evidence="3 10" id="KW-0645">Protease</keyword>
<name>A0A9N9RQI7_9DIPT</name>
<dbReference type="PROSITE" id="PS50240">
    <property type="entry name" value="TRYPSIN_DOM"/>
    <property type="match status" value="1"/>
</dbReference>
<keyword evidence="2" id="KW-0964">Secreted</keyword>
<comment type="subcellular location">
    <subcellularLocation>
        <location evidence="1">Secreted</location>
    </subcellularLocation>
</comment>
<dbReference type="PROSITE" id="PS00135">
    <property type="entry name" value="TRYPSIN_SER"/>
    <property type="match status" value="1"/>
</dbReference>
<comment type="similarity">
    <text evidence="9">Belongs to the peptidase S1 family. CLIP subfamily.</text>
</comment>
<gene>
    <name evidence="13" type="ORF">CHIRRI_LOCUS5856</name>
</gene>
<organism evidence="13 14">
    <name type="scientific">Chironomus riparius</name>
    <dbReference type="NCBI Taxonomy" id="315576"/>
    <lineage>
        <taxon>Eukaryota</taxon>
        <taxon>Metazoa</taxon>
        <taxon>Ecdysozoa</taxon>
        <taxon>Arthropoda</taxon>
        <taxon>Hexapoda</taxon>
        <taxon>Insecta</taxon>
        <taxon>Pterygota</taxon>
        <taxon>Neoptera</taxon>
        <taxon>Endopterygota</taxon>
        <taxon>Diptera</taxon>
        <taxon>Nematocera</taxon>
        <taxon>Chironomoidea</taxon>
        <taxon>Chironomidae</taxon>
        <taxon>Chironominae</taxon>
        <taxon>Chironomus</taxon>
    </lineage>
</organism>
<dbReference type="GO" id="GO:0005576">
    <property type="term" value="C:extracellular region"/>
    <property type="evidence" value="ECO:0007669"/>
    <property type="project" value="UniProtKB-SubCell"/>
</dbReference>
<evidence type="ECO:0000256" key="10">
    <source>
        <dbReference type="RuleBase" id="RU363034"/>
    </source>
</evidence>
<evidence type="ECO:0000256" key="1">
    <source>
        <dbReference type="ARBA" id="ARBA00004613"/>
    </source>
</evidence>
<proteinExistence type="inferred from homology"/>
<sequence>MDLKTLILVLCVFNFYAESNEIVPFIINGTDATIEEFPFMASLQYNRSHACGSTIINEWWVLTAAHCVFYNPAEMLSVLVESTFLDTNHPNAVQVDFWLVHEGYNASDYFIHDVAVVKLKEPLKIKLFNWKVKLAMKGAYYKTGTPAVLAGWGRNSSDWLSEGSVQNTLQKVNLQVYTASDCDALHDGIVRSTNICGGVEGGWQGQCNGDSGGPLLVNGVQVGMVSWSVKPCAVPPYPGIYTSIGHYIDWIKEKTGLEFNLNGFIVA</sequence>
<dbReference type="GO" id="GO:0004252">
    <property type="term" value="F:serine-type endopeptidase activity"/>
    <property type="evidence" value="ECO:0007669"/>
    <property type="project" value="InterPro"/>
</dbReference>
<evidence type="ECO:0000256" key="3">
    <source>
        <dbReference type="ARBA" id="ARBA00022670"/>
    </source>
</evidence>
<evidence type="ECO:0000259" key="12">
    <source>
        <dbReference type="PROSITE" id="PS50240"/>
    </source>
</evidence>
<dbReference type="Proteomes" id="UP001153620">
    <property type="component" value="Chromosome 2"/>
</dbReference>
<dbReference type="OrthoDB" id="10051896at2759"/>
<dbReference type="PANTHER" id="PTHR24276:SF98">
    <property type="entry name" value="FI18310P1-RELATED"/>
    <property type="match status" value="1"/>
</dbReference>
<dbReference type="PANTHER" id="PTHR24276">
    <property type="entry name" value="POLYSERASE-RELATED"/>
    <property type="match status" value="1"/>
</dbReference>
<dbReference type="FunFam" id="2.40.10.10:FF:000047">
    <property type="entry name" value="Trypsin eta"/>
    <property type="match status" value="1"/>
</dbReference>
<reference evidence="13" key="2">
    <citation type="submission" date="2022-10" db="EMBL/GenBank/DDBJ databases">
        <authorList>
            <consortium name="ENA_rothamsted_submissions"/>
            <consortium name="culmorum"/>
            <person name="King R."/>
        </authorList>
    </citation>
    <scope>NUCLEOTIDE SEQUENCE</scope>
</reference>
<feature type="chain" id="PRO_5040263663" description="Peptidase S1 domain-containing protein" evidence="11">
    <location>
        <begin position="20"/>
        <end position="267"/>
    </location>
</feature>
<evidence type="ECO:0000256" key="5">
    <source>
        <dbReference type="ARBA" id="ARBA00022801"/>
    </source>
</evidence>
<dbReference type="EMBL" id="OU895878">
    <property type="protein sequence ID" value="CAG9802951.1"/>
    <property type="molecule type" value="Genomic_DNA"/>
</dbReference>
<keyword evidence="5 10" id="KW-0378">Hydrolase</keyword>
<dbReference type="InterPro" id="IPR001254">
    <property type="entry name" value="Trypsin_dom"/>
</dbReference>